<protein>
    <recommendedName>
        <fullName evidence="3">Lipoprotein</fullName>
    </recommendedName>
</protein>
<evidence type="ECO:0008006" key="3">
    <source>
        <dbReference type="Google" id="ProtNLM"/>
    </source>
</evidence>
<evidence type="ECO:0000313" key="2">
    <source>
        <dbReference type="Proteomes" id="UP000321580"/>
    </source>
</evidence>
<dbReference type="AlphaFoldDB" id="A0A5C6S027"/>
<dbReference type="PROSITE" id="PS51257">
    <property type="entry name" value="PROKAR_LIPOPROTEIN"/>
    <property type="match status" value="1"/>
</dbReference>
<organism evidence="1 2">
    <name type="scientific">Phaeodactylibacter luteus</name>
    <dbReference type="NCBI Taxonomy" id="1564516"/>
    <lineage>
        <taxon>Bacteria</taxon>
        <taxon>Pseudomonadati</taxon>
        <taxon>Bacteroidota</taxon>
        <taxon>Saprospiria</taxon>
        <taxon>Saprospirales</taxon>
        <taxon>Haliscomenobacteraceae</taxon>
        <taxon>Phaeodactylibacter</taxon>
    </lineage>
</organism>
<dbReference type="OrthoDB" id="634553at2"/>
<accession>A0A5C6S027</accession>
<name>A0A5C6S027_9BACT</name>
<evidence type="ECO:0000313" key="1">
    <source>
        <dbReference type="EMBL" id="TXB67605.1"/>
    </source>
</evidence>
<comment type="caution">
    <text evidence="1">The sequence shown here is derived from an EMBL/GenBank/DDBJ whole genome shotgun (WGS) entry which is preliminary data.</text>
</comment>
<sequence>MTVPVYRRYVLGLSLLALLGCSQKPAPGIVHTAFYHWKSSPADARSWAVLDSVGAGRVYLRLFDIDWNEGLGAPAPVGALDAKGGQLPEGLEWVPCVFLTNRSLMQTPIQRAGRLAEQIVERVLADVARLQLEEVPEVQLDCDWTGSTQEAYFSLVARCRELLSASGIRLSVTVRLHQLRYPEQAGVPPADRGMLMFYNMGEVRSWEEPNSILNLDAAAPYLGSGAYALPLDLALPVFAWGVLFRDGELARLLHGLKADDLADRSRFFPMGGNRFEVVQGTFLQGHYLYEGDLIRLEAAAPEDLLKAAATLRSYPWPSPVYLAFYHLGEEASGGYPASLLNELSGALEE</sequence>
<dbReference type="EMBL" id="VOOR01000006">
    <property type="protein sequence ID" value="TXB67605.1"/>
    <property type="molecule type" value="Genomic_DNA"/>
</dbReference>
<dbReference type="Proteomes" id="UP000321580">
    <property type="component" value="Unassembled WGS sequence"/>
</dbReference>
<gene>
    <name evidence="1" type="ORF">FRY97_04220</name>
</gene>
<keyword evidence="2" id="KW-1185">Reference proteome</keyword>
<dbReference type="RefSeq" id="WP_147166186.1">
    <property type="nucleotide sequence ID" value="NZ_VOOR01000006.1"/>
</dbReference>
<reference evidence="1 2" key="1">
    <citation type="submission" date="2019-08" db="EMBL/GenBank/DDBJ databases">
        <title>Genome of Phaeodactylibacter luteus.</title>
        <authorList>
            <person name="Bowman J.P."/>
        </authorList>
    </citation>
    <scope>NUCLEOTIDE SEQUENCE [LARGE SCALE GENOMIC DNA]</scope>
    <source>
        <strain evidence="1 2">KCTC 42180</strain>
    </source>
</reference>
<proteinExistence type="predicted"/>